<accession>A0A544W111</accession>
<dbReference type="RefSeq" id="WP_142552709.1">
    <property type="nucleotide sequence ID" value="NZ_VIFX01000016.1"/>
</dbReference>
<dbReference type="Pfam" id="PF00795">
    <property type="entry name" value="CN_hydrolase"/>
    <property type="match status" value="1"/>
</dbReference>
<reference evidence="4 5" key="1">
    <citation type="submission" date="2018-10" db="EMBL/GenBank/DDBJ databases">
        <title>Draft genome of Mycobacterium hodleri strain B.</title>
        <authorList>
            <person name="Amande T.J."/>
            <person name="Mcgenity T.J."/>
        </authorList>
    </citation>
    <scope>NUCLEOTIDE SEQUENCE [LARGE SCALE GENOMIC DNA]</scope>
    <source>
        <strain evidence="4 5">B</strain>
    </source>
</reference>
<dbReference type="InterPro" id="IPR036526">
    <property type="entry name" value="C-N_Hydrolase_sf"/>
</dbReference>
<feature type="domain" description="CN hydrolase" evidence="3">
    <location>
        <begin position="3"/>
        <end position="245"/>
    </location>
</feature>
<evidence type="ECO:0000313" key="4">
    <source>
        <dbReference type="EMBL" id="TQR85935.1"/>
    </source>
</evidence>
<dbReference type="PROSITE" id="PS50263">
    <property type="entry name" value="CN_HYDROLASE"/>
    <property type="match status" value="1"/>
</dbReference>
<keyword evidence="5" id="KW-1185">Reference proteome</keyword>
<dbReference type="PROSITE" id="PS01227">
    <property type="entry name" value="UPF0012"/>
    <property type="match status" value="1"/>
</dbReference>
<dbReference type="InterPro" id="IPR050345">
    <property type="entry name" value="Aliph_Amidase/BUP"/>
</dbReference>
<dbReference type="AlphaFoldDB" id="A0A544W111"/>
<dbReference type="Gene3D" id="3.60.110.10">
    <property type="entry name" value="Carbon-nitrogen hydrolase"/>
    <property type="match status" value="1"/>
</dbReference>
<dbReference type="SUPFAM" id="SSF56317">
    <property type="entry name" value="Carbon-nitrogen hydrolase"/>
    <property type="match status" value="1"/>
</dbReference>
<dbReference type="GO" id="GO:0033388">
    <property type="term" value="P:putrescine biosynthetic process from arginine"/>
    <property type="evidence" value="ECO:0007669"/>
    <property type="project" value="TreeGrafter"/>
</dbReference>
<comment type="caution">
    <text evidence="4">The sequence shown here is derived from an EMBL/GenBank/DDBJ whole genome shotgun (WGS) entry which is preliminary data.</text>
</comment>
<proteinExistence type="inferred from homology"/>
<protein>
    <submittedName>
        <fullName evidence="4">Carbon-nitrogen hydrolase</fullName>
    </submittedName>
</protein>
<dbReference type="Proteomes" id="UP000315759">
    <property type="component" value="Unassembled WGS sequence"/>
</dbReference>
<evidence type="ECO:0000256" key="1">
    <source>
        <dbReference type="ARBA" id="ARBA00010613"/>
    </source>
</evidence>
<dbReference type="InterPro" id="IPR001110">
    <property type="entry name" value="UPF0012_CS"/>
</dbReference>
<dbReference type="PANTHER" id="PTHR43674:SF2">
    <property type="entry name" value="BETA-UREIDOPROPIONASE"/>
    <property type="match status" value="1"/>
</dbReference>
<evidence type="ECO:0000259" key="3">
    <source>
        <dbReference type="PROSITE" id="PS50263"/>
    </source>
</evidence>
<organism evidence="4 5">
    <name type="scientific">Mycolicibacterium hodleri</name>
    <dbReference type="NCBI Taxonomy" id="49897"/>
    <lineage>
        <taxon>Bacteria</taxon>
        <taxon>Bacillati</taxon>
        <taxon>Actinomycetota</taxon>
        <taxon>Actinomycetes</taxon>
        <taxon>Mycobacteriales</taxon>
        <taxon>Mycobacteriaceae</taxon>
        <taxon>Mycolicibacterium</taxon>
    </lineage>
</organism>
<evidence type="ECO:0000256" key="2">
    <source>
        <dbReference type="ARBA" id="ARBA00022801"/>
    </source>
</evidence>
<dbReference type="EMBL" id="VIFX01000016">
    <property type="protein sequence ID" value="TQR85935.1"/>
    <property type="molecule type" value="Genomic_DNA"/>
</dbReference>
<dbReference type="GO" id="GO:0050126">
    <property type="term" value="F:N-carbamoylputrescine amidase activity"/>
    <property type="evidence" value="ECO:0007669"/>
    <property type="project" value="TreeGrafter"/>
</dbReference>
<gene>
    <name evidence="4" type="ORF">D8S82_14230</name>
</gene>
<keyword evidence="2 4" id="KW-0378">Hydrolase</keyword>
<comment type="similarity">
    <text evidence="1">Belongs to the carbon-nitrogen hydrolase superfamily. NIT1/NIT2 family.</text>
</comment>
<sequence length="275" mass="29620">MTTRVACCQIPLHVGDTTGNLTTATAAIEEAARDGAQIVVLPELASSGYVFADRAELESLAETRDGPAITAWANLAEAFNLTIVAGFPEAAGDKVYNSAAVVDPSGLRGVYRKAHLWDTENRVFDRADDLPLVLDTDHGRLGVMVCYDVEFPEWVRAVALQGADLLCAPVNWPLLPRPVGERPTEQVRALAGAGMNRMATAVCDRAGTERGQDWIGGSVIVDADGYPLAIADYGTPGRITADVDLAESRIKQFNDNNDVHGDRRTDLYRRVGLLD</sequence>
<name>A0A544W111_9MYCO</name>
<dbReference type="InterPro" id="IPR003010">
    <property type="entry name" value="C-N_Hydrolase"/>
</dbReference>
<evidence type="ECO:0000313" key="5">
    <source>
        <dbReference type="Proteomes" id="UP000315759"/>
    </source>
</evidence>
<dbReference type="PANTHER" id="PTHR43674">
    <property type="entry name" value="NITRILASE C965.09-RELATED"/>
    <property type="match status" value="1"/>
</dbReference>